<organism evidence="3 4">
    <name type="scientific">candidate division WOR-1 bacterium RIFOXYB2_FULL_36_35</name>
    <dbReference type="NCBI Taxonomy" id="1802578"/>
    <lineage>
        <taxon>Bacteria</taxon>
        <taxon>Bacillati</taxon>
        <taxon>Saganbacteria</taxon>
    </lineage>
</organism>
<dbReference type="InterPro" id="IPR006076">
    <property type="entry name" value="FAD-dep_OxRdtase"/>
</dbReference>
<evidence type="ECO:0000313" key="4">
    <source>
        <dbReference type="Proteomes" id="UP000177905"/>
    </source>
</evidence>
<reference evidence="3 4" key="1">
    <citation type="journal article" date="2016" name="Nat. Commun.">
        <title>Thousands of microbial genomes shed light on interconnected biogeochemical processes in an aquifer system.</title>
        <authorList>
            <person name="Anantharaman K."/>
            <person name="Brown C.T."/>
            <person name="Hug L.A."/>
            <person name="Sharon I."/>
            <person name="Castelle C.J."/>
            <person name="Probst A.J."/>
            <person name="Thomas B.C."/>
            <person name="Singh A."/>
            <person name="Wilkins M.J."/>
            <person name="Karaoz U."/>
            <person name="Brodie E.L."/>
            <person name="Williams K.H."/>
            <person name="Hubbard S.S."/>
            <person name="Banfield J.F."/>
        </authorList>
    </citation>
    <scope>NUCLEOTIDE SEQUENCE [LARGE SCALE GENOMIC DNA]</scope>
</reference>
<name>A0A1F4S144_UNCSA</name>
<keyword evidence="1" id="KW-0560">Oxidoreductase</keyword>
<accession>A0A1F4S144</accession>
<dbReference type="SUPFAM" id="SSF51905">
    <property type="entry name" value="FAD/NAD(P)-binding domain"/>
    <property type="match status" value="1"/>
</dbReference>
<evidence type="ECO:0000256" key="1">
    <source>
        <dbReference type="ARBA" id="ARBA00023002"/>
    </source>
</evidence>
<sequence length="359" mass="39364">MIIIIGGGIVGAAIAYYLSSASLNNIILIEKEKLLGTAVTQYCSGGVRHQFTTEINCKFSIESMKKINALAKEIDYKKYGYLILDMKEGMSVPRVKMQNSLGIRSEALSVKQIKERFPFLNLKGVKSGSFFAEDGVADPAALLAYYEKGAKANGVKFLNETTVLSITKKEGKITGIKTDKGYFQSETVILSAGVQSRELGATIGIDIPIVHKRKYILVIESFKFDYPLIMEIPTGWYIKKEGDDALVGMSGKAEEKDFERQSEAVDETIEASINRIPELEKSGIKKILTSLSDETPDKHAIIDAPVPGLIIATGFSGHGFMHSPATGQIVTSLVKKEPPIIDISELKLDRKHIKETIAI</sequence>
<evidence type="ECO:0000259" key="2">
    <source>
        <dbReference type="Pfam" id="PF01266"/>
    </source>
</evidence>
<dbReference type="GO" id="GO:0016491">
    <property type="term" value="F:oxidoreductase activity"/>
    <property type="evidence" value="ECO:0007669"/>
    <property type="project" value="UniProtKB-KW"/>
</dbReference>
<feature type="domain" description="FAD dependent oxidoreductase" evidence="2">
    <location>
        <begin position="2"/>
        <end position="332"/>
    </location>
</feature>
<comment type="caution">
    <text evidence="3">The sequence shown here is derived from an EMBL/GenBank/DDBJ whole genome shotgun (WGS) entry which is preliminary data.</text>
</comment>
<dbReference type="GO" id="GO:0005737">
    <property type="term" value="C:cytoplasm"/>
    <property type="evidence" value="ECO:0007669"/>
    <property type="project" value="TreeGrafter"/>
</dbReference>
<dbReference type="Proteomes" id="UP000177905">
    <property type="component" value="Unassembled WGS sequence"/>
</dbReference>
<proteinExistence type="predicted"/>
<gene>
    <name evidence="3" type="ORF">A2290_00550</name>
</gene>
<dbReference type="Pfam" id="PF01266">
    <property type="entry name" value="DAO"/>
    <property type="match status" value="1"/>
</dbReference>
<protein>
    <recommendedName>
        <fullName evidence="2">FAD dependent oxidoreductase domain-containing protein</fullName>
    </recommendedName>
</protein>
<dbReference type="AlphaFoldDB" id="A0A1F4S144"/>
<dbReference type="PANTHER" id="PTHR13847">
    <property type="entry name" value="SARCOSINE DEHYDROGENASE-RELATED"/>
    <property type="match status" value="1"/>
</dbReference>
<dbReference type="Gene3D" id="3.30.9.10">
    <property type="entry name" value="D-Amino Acid Oxidase, subunit A, domain 2"/>
    <property type="match status" value="1"/>
</dbReference>
<dbReference type="InterPro" id="IPR036188">
    <property type="entry name" value="FAD/NAD-bd_sf"/>
</dbReference>
<dbReference type="PANTHER" id="PTHR13847:SF287">
    <property type="entry name" value="FAD-DEPENDENT OXIDOREDUCTASE DOMAIN-CONTAINING PROTEIN 1"/>
    <property type="match status" value="1"/>
</dbReference>
<dbReference type="Gene3D" id="3.50.50.60">
    <property type="entry name" value="FAD/NAD(P)-binding domain"/>
    <property type="match status" value="1"/>
</dbReference>
<dbReference type="EMBL" id="MEUA01000040">
    <property type="protein sequence ID" value="OGC14151.1"/>
    <property type="molecule type" value="Genomic_DNA"/>
</dbReference>
<evidence type="ECO:0000313" key="3">
    <source>
        <dbReference type="EMBL" id="OGC14151.1"/>
    </source>
</evidence>